<organism evidence="1">
    <name type="scientific">marine sediment metagenome</name>
    <dbReference type="NCBI Taxonomy" id="412755"/>
    <lineage>
        <taxon>unclassified sequences</taxon>
        <taxon>metagenomes</taxon>
        <taxon>ecological metagenomes</taxon>
    </lineage>
</organism>
<evidence type="ECO:0000313" key="1">
    <source>
        <dbReference type="EMBL" id="KKN70389.1"/>
    </source>
</evidence>
<comment type="caution">
    <text evidence="1">The sequence shown here is derived from an EMBL/GenBank/DDBJ whole genome shotgun (WGS) entry which is preliminary data.</text>
</comment>
<dbReference type="InterPro" id="IPR021553">
    <property type="entry name" value="DUF3008"/>
</dbReference>
<accession>A0A0F9SU74</accession>
<dbReference type="AlphaFoldDB" id="A0A0F9SU74"/>
<dbReference type="Pfam" id="PF11450">
    <property type="entry name" value="DUF3008"/>
    <property type="match status" value="1"/>
</dbReference>
<protein>
    <submittedName>
        <fullName evidence="1">Uncharacterized protein</fullName>
    </submittedName>
</protein>
<sequence>MSPAVSEQQRRLACIALSIKLGKTDKSFSKEGAKMAETMSEETLREFCESKVRK</sequence>
<reference evidence="1" key="1">
    <citation type="journal article" date="2015" name="Nature">
        <title>Complex archaea that bridge the gap between prokaryotes and eukaryotes.</title>
        <authorList>
            <person name="Spang A."/>
            <person name="Saw J.H."/>
            <person name="Jorgensen S.L."/>
            <person name="Zaremba-Niedzwiedzka K."/>
            <person name="Martijn J."/>
            <person name="Lind A.E."/>
            <person name="van Eijk R."/>
            <person name="Schleper C."/>
            <person name="Guy L."/>
            <person name="Ettema T.J."/>
        </authorList>
    </citation>
    <scope>NUCLEOTIDE SEQUENCE</scope>
</reference>
<gene>
    <name evidence="1" type="ORF">LCGC14_0430840</name>
</gene>
<name>A0A0F9SU74_9ZZZZ</name>
<dbReference type="EMBL" id="LAZR01000403">
    <property type="protein sequence ID" value="KKN70389.1"/>
    <property type="molecule type" value="Genomic_DNA"/>
</dbReference>
<proteinExistence type="predicted"/>